<dbReference type="HOGENOM" id="CLU_605673_0_0_1"/>
<dbReference type="EMBL" id="KN832977">
    <property type="protein sequence ID" value="KIM88296.1"/>
    <property type="molecule type" value="Genomic_DNA"/>
</dbReference>
<keyword evidence="3" id="KW-1185">Reference proteome</keyword>
<organism evidence="2 3">
    <name type="scientific">Piloderma croceum (strain F 1598)</name>
    <dbReference type="NCBI Taxonomy" id="765440"/>
    <lineage>
        <taxon>Eukaryota</taxon>
        <taxon>Fungi</taxon>
        <taxon>Dikarya</taxon>
        <taxon>Basidiomycota</taxon>
        <taxon>Agaricomycotina</taxon>
        <taxon>Agaricomycetes</taxon>
        <taxon>Agaricomycetidae</taxon>
        <taxon>Atheliales</taxon>
        <taxon>Atheliaceae</taxon>
        <taxon>Piloderma</taxon>
    </lineage>
</organism>
<name>A0A0C3GCC8_PILCF</name>
<protein>
    <submittedName>
        <fullName evidence="2">Uncharacterized protein</fullName>
    </submittedName>
</protein>
<reference evidence="2 3" key="1">
    <citation type="submission" date="2014-04" db="EMBL/GenBank/DDBJ databases">
        <authorList>
            <consortium name="DOE Joint Genome Institute"/>
            <person name="Kuo A."/>
            <person name="Tarkka M."/>
            <person name="Buscot F."/>
            <person name="Kohler A."/>
            <person name="Nagy L.G."/>
            <person name="Floudas D."/>
            <person name="Copeland A."/>
            <person name="Barry K.W."/>
            <person name="Cichocki N."/>
            <person name="Veneault-Fourrey C."/>
            <person name="LaButti K."/>
            <person name="Lindquist E.A."/>
            <person name="Lipzen A."/>
            <person name="Lundell T."/>
            <person name="Morin E."/>
            <person name="Murat C."/>
            <person name="Sun H."/>
            <person name="Tunlid A."/>
            <person name="Henrissat B."/>
            <person name="Grigoriev I.V."/>
            <person name="Hibbett D.S."/>
            <person name="Martin F."/>
            <person name="Nordberg H.P."/>
            <person name="Cantor M.N."/>
            <person name="Hua S.X."/>
        </authorList>
    </citation>
    <scope>NUCLEOTIDE SEQUENCE [LARGE SCALE GENOMIC DNA]</scope>
    <source>
        <strain evidence="2 3">F 1598</strain>
    </source>
</reference>
<feature type="region of interest" description="Disordered" evidence="1">
    <location>
        <begin position="413"/>
        <end position="434"/>
    </location>
</feature>
<evidence type="ECO:0000313" key="2">
    <source>
        <dbReference type="EMBL" id="KIM88296.1"/>
    </source>
</evidence>
<evidence type="ECO:0000313" key="3">
    <source>
        <dbReference type="Proteomes" id="UP000054166"/>
    </source>
</evidence>
<gene>
    <name evidence="2" type="ORF">PILCRDRAFT_3315</name>
</gene>
<proteinExistence type="predicted"/>
<dbReference type="Gene3D" id="2.40.70.10">
    <property type="entry name" value="Acid Proteases"/>
    <property type="match status" value="1"/>
</dbReference>
<evidence type="ECO:0000256" key="1">
    <source>
        <dbReference type="SAM" id="MobiDB-lite"/>
    </source>
</evidence>
<reference evidence="3" key="2">
    <citation type="submission" date="2015-01" db="EMBL/GenBank/DDBJ databases">
        <title>Evolutionary Origins and Diversification of the Mycorrhizal Mutualists.</title>
        <authorList>
            <consortium name="DOE Joint Genome Institute"/>
            <consortium name="Mycorrhizal Genomics Consortium"/>
            <person name="Kohler A."/>
            <person name="Kuo A."/>
            <person name="Nagy L.G."/>
            <person name="Floudas D."/>
            <person name="Copeland A."/>
            <person name="Barry K.W."/>
            <person name="Cichocki N."/>
            <person name="Veneault-Fourrey C."/>
            <person name="LaButti K."/>
            <person name="Lindquist E.A."/>
            <person name="Lipzen A."/>
            <person name="Lundell T."/>
            <person name="Morin E."/>
            <person name="Murat C."/>
            <person name="Riley R."/>
            <person name="Ohm R."/>
            <person name="Sun H."/>
            <person name="Tunlid A."/>
            <person name="Henrissat B."/>
            <person name="Grigoriev I.V."/>
            <person name="Hibbett D.S."/>
            <person name="Martin F."/>
        </authorList>
    </citation>
    <scope>NUCLEOTIDE SEQUENCE [LARGE SCALE GENOMIC DNA]</scope>
    <source>
        <strain evidence="3">F 1598</strain>
    </source>
</reference>
<dbReference type="InParanoid" id="A0A0C3GCC8"/>
<sequence length="452" mass="50529">MYDKNIINFFDVYSVGENGDAIQFERVINLIGINGELVAIKATFDDGATVNVIDMAAFEEVKSRLSELQPSKKVMRMANGVLIPSNGSWSGVVVIGNVQTTGTFEIFASGGAWNILFGKPMLQAFNAIQKYTTDTITLHSSDSESTLVIQNENPDKLPLAKSLQKPKVAVAQVSNMGEHDFASPLRPREVRSHVAHVSIDHPLDIAEVNKLVNPRENLGRPPRQTASFYYSIQEEQAARSQKANYKRKIQVQRRKERKLKSKALHEEWDRLEISGKLGRYGFDKMLRNTKAARERKERRDLRVWNRTPWDFGEPSKPGHQESDLTEEVNSEVARVISDQNGDRRARVEDCLDESLEAEGLRKSKVAVASISNLGAHANATPLKHRHVTKNSSHDEQTEKLTDADILLLQETEDSLDDSAPGTEQPEISVGADTSTFTRATAPFKSERVVEIL</sequence>
<accession>A0A0C3GCC8</accession>
<dbReference type="OrthoDB" id="3262237at2759"/>
<dbReference type="Proteomes" id="UP000054166">
    <property type="component" value="Unassembled WGS sequence"/>
</dbReference>
<dbReference type="AlphaFoldDB" id="A0A0C3GCC8"/>
<dbReference type="CDD" id="cd00303">
    <property type="entry name" value="retropepsin_like"/>
    <property type="match status" value="1"/>
</dbReference>
<feature type="region of interest" description="Disordered" evidence="1">
    <location>
        <begin position="377"/>
        <end position="399"/>
    </location>
</feature>
<dbReference type="InterPro" id="IPR021109">
    <property type="entry name" value="Peptidase_aspartic_dom_sf"/>
</dbReference>